<feature type="transmembrane region" description="Helical" evidence="10">
    <location>
        <begin position="374"/>
        <end position="397"/>
    </location>
</feature>
<comment type="subcellular location">
    <subcellularLocation>
        <location evidence="1">Membrane</location>
        <topology evidence="1">Multi-pass membrane protein</topology>
    </subcellularLocation>
</comment>
<dbReference type="InterPro" id="IPR013130">
    <property type="entry name" value="Fe3_Rdtase_TM_dom"/>
</dbReference>
<keyword evidence="2" id="KW-0813">Transport</keyword>
<keyword evidence="3 10" id="KW-0812">Transmembrane</keyword>
<evidence type="ECO:0000313" key="16">
    <source>
        <dbReference type="Proteomes" id="UP001642501"/>
    </source>
</evidence>
<organism evidence="15 16">
    <name type="scientific">Sporothrix epigloea</name>
    <dbReference type="NCBI Taxonomy" id="1892477"/>
    <lineage>
        <taxon>Eukaryota</taxon>
        <taxon>Fungi</taxon>
        <taxon>Dikarya</taxon>
        <taxon>Ascomycota</taxon>
        <taxon>Pezizomycotina</taxon>
        <taxon>Sordariomycetes</taxon>
        <taxon>Sordariomycetidae</taxon>
        <taxon>Ophiostomatales</taxon>
        <taxon>Ophiostomataceae</taxon>
        <taxon>Sporothrix</taxon>
    </lineage>
</organism>
<proteinExistence type="predicted"/>
<keyword evidence="5 10" id="KW-1133">Transmembrane helix</keyword>
<feature type="domain" description="Ferric reductase NAD binding" evidence="14">
    <location>
        <begin position="579"/>
        <end position="776"/>
    </location>
</feature>
<feature type="region of interest" description="Disordered" evidence="9">
    <location>
        <begin position="664"/>
        <end position="707"/>
    </location>
</feature>
<comment type="caution">
    <text evidence="15">The sequence shown here is derived from an EMBL/GenBank/DDBJ whole genome shotgun (WGS) entry which is preliminary data.</text>
</comment>
<dbReference type="Pfam" id="PF08022">
    <property type="entry name" value="FAD_binding_8"/>
    <property type="match status" value="1"/>
</dbReference>
<sequence length="796" mass="88927">MYSSPVGLAAAAVALLSAATVHCWDTPLQIVTSDRECGITMFDIYGTYKWTGIGYGNRYTELCRNPNTLVSMYASLYTYCKPEEIEPSMFVMAQWCEGYGNKKMVPATEFAANLTKEAIAALPIIQSKADLNATLNVTAPFMVSEKWFQTVRTSYHLYAYGSRNDAYSGFAAYGFWAIILAFGMAQNIVRKIIESRRGYVYADAEGSAIRPGAGGKSSIFGRAAAVVRKYVLTPSSMPPYHQQRLMGCSIPTRAESFVVFSYWIVALILSFVNYHGQTNSYFMGKNSMTPQILRYIGNRMGVMAYSNLPLMWMFSGRNNVFLWVTGWNFGTFNIFHRHIARVATLEAVMHAIAYTSYYFAAHKKALYISNFLELWFYAGVIGVCCMSLIIVFSFGYFRRKFYEHFLIVHIVLAAVLIAFLYQHTETRLNSPFLVPCYAIWGFDRFVRIVRQVYTNLYIRSGKGLITTKAVVTYHEAANVLALDIVPANKNLFPGPGQHYYIYQPFRFFGWENHPFTLAHWSKPATPSDDMHLQFWVRPYDGWTKNLVKQCKAKGGSTMTFTPKLLLEGPYVAHEPLHTFEQVVLIAGGSGIAGVMPYLQDYVRRIERGAAAGANGKIPTRTRNVTLIWADRREEYLRFIAEGSLAGLSNRPDIDVSFYVTNDPETTGESAAASPVDASSSASTSSDNVNSSAAPISEVVASEDSAQEEINEKDGVFTNVSALKRRAAMGGFNTQYGRPDVLSTVRKMAESIHGTDARMAVMVCGPGALADDVRHVVAQNMETTRESITYFEDSFGW</sequence>
<dbReference type="PANTHER" id="PTHR32361:SF9">
    <property type="entry name" value="FERRIC REDUCTASE TRANSMEMBRANE COMPONENT 3-RELATED"/>
    <property type="match status" value="1"/>
</dbReference>
<feature type="transmembrane region" description="Helical" evidence="10">
    <location>
        <begin position="404"/>
        <end position="421"/>
    </location>
</feature>
<evidence type="ECO:0000256" key="10">
    <source>
        <dbReference type="SAM" id="Phobius"/>
    </source>
</evidence>
<feature type="transmembrane region" description="Helical" evidence="10">
    <location>
        <begin position="310"/>
        <end position="330"/>
    </location>
</feature>
<evidence type="ECO:0000256" key="1">
    <source>
        <dbReference type="ARBA" id="ARBA00004141"/>
    </source>
</evidence>
<evidence type="ECO:0000256" key="6">
    <source>
        <dbReference type="ARBA" id="ARBA00023002"/>
    </source>
</evidence>
<evidence type="ECO:0000256" key="8">
    <source>
        <dbReference type="ARBA" id="ARBA00023136"/>
    </source>
</evidence>
<evidence type="ECO:0000259" key="12">
    <source>
        <dbReference type="Pfam" id="PF01794"/>
    </source>
</evidence>
<evidence type="ECO:0000256" key="9">
    <source>
        <dbReference type="SAM" id="MobiDB-lite"/>
    </source>
</evidence>
<keyword evidence="8 10" id="KW-0472">Membrane</keyword>
<evidence type="ECO:0000259" key="14">
    <source>
        <dbReference type="Pfam" id="PF08030"/>
    </source>
</evidence>
<evidence type="ECO:0000256" key="3">
    <source>
        <dbReference type="ARBA" id="ARBA00022692"/>
    </source>
</evidence>
<accession>A0ABP0DJT7</accession>
<dbReference type="EMBL" id="CAWUOM010000040">
    <property type="protein sequence ID" value="CAK7267928.1"/>
    <property type="molecule type" value="Genomic_DNA"/>
</dbReference>
<protein>
    <recommendedName>
        <fullName evidence="17">FAD-binding FR-type domain-containing protein</fullName>
    </recommendedName>
</protein>
<keyword evidence="6" id="KW-0560">Oxidoreductase</keyword>
<dbReference type="SFLD" id="SFLDG01168">
    <property type="entry name" value="Ferric_reductase_subgroup_(FRE"/>
    <property type="match status" value="1"/>
</dbReference>
<dbReference type="InterPro" id="IPR013121">
    <property type="entry name" value="Fe_red_NAD-bd_6"/>
</dbReference>
<evidence type="ECO:0000256" key="2">
    <source>
        <dbReference type="ARBA" id="ARBA00022448"/>
    </source>
</evidence>
<keyword evidence="11" id="KW-0732">Signal</keyword>
<feature type="transmembrane region" description="Helical" evidence="10">
    <location>
        <begin position="170"/>
        <end position="189"/>
    </location>
</feature>
<keyword evidence="7" id="KW-0406">Ion transport</keyword>
<dbReference type="SUPFAM" id="SSF52343">
    <property type="entry name" value="Ferredoxin reductase-like, C-terminal NADP-linked domain"/>
    <property type="match status" value="1"/>
</dbReference>
<dbReference type="Gene3D" id="3.40.50.80">
    <property type="entry name" value="Nucleotide-binding domain of ferredoxin-NADP reductase (FNR) module"/>
    <property type="match status" value="1"/>
</dbReference>
<dbReference type="PANTHER" id="PTHR32361">
    <property type="entry name" value="FERRIC/CUPRIC REDUCTASE TRANSMEMBRANE COMPONENT"/>
    <property type="match status" value="1"/>
</dbReference>
<dbReference type="InterPro" id="IPR013112">
    <property type="entry name" value="FAD-bd_8"/>
</dbReference>
<evidence type="ECO:0000259" key="13">
    <source>
        <dbReference type="Pfam" id="PF08022"/>
    </source>
</evidence>
<evidence type="ECO:0008006" key="17">
    <source>
        <dbReference type="Google" id="ProtNLM"/>
    </source>
</evidence>
<evidence type="ECO:0000256" key="4">
    <source>
        <dbReference type="ARBA" id="ARBA00022982"/>
    </source>
</evidence>
<evidence type="ECO:0000256" key="7">
    <source>
        <dbReference type="ARBA" id="ARBA00023065"/>
    </source>
</evidence>
<gene>
    <name evidence="15" type="ORF">SEPCBS57363_002841</name>
</gene>
<dbReference type="InterPro" id="IPR039261">
    <property type="entry name" value="FNR_nucleotide-bd"/>
</dbReference>
<evidence type="ECO:0000256" key="5">
    <source>
        <dbReference type="ARBA" id="ARBA00022989"/>
    </source>
</evidence>
<keyword evidence="4" id="KW-0249">Electron transport</keyword>
<keyword evidence="16" id="KW-1185">Reference proteome</keyword>
<dbReference type="Pfam" id="PF08030">
    <property type="entry name" value="NAD_binding_6"/>
    <property type="match status" value="1"/>
</dbReference>
<feature type="transmembrane region" description="Helical" evidence="10">
    <location>
        <begin position="254"/>
        <end position="274"/>
    </location>
</feature>
<dbReference type="CDD" id="cd06186">
    <property type="entry name" value="NOX_Duox_like_FAD_NADP"/>
    <property type="match status" value="1"/>
</dbReference>
<dbReference type="Pfam" id="PF01794">
    <property type="entry name" value="Ferric_reduct"/>
    <property type="match status" value="1"/>
</dbReference>
<feature type="domain" description="Ferric oxidoreductase" evidence="12">
    <location>
        <begin position="300"/>
        <end position="419"/>
    </location>
</feature>
<evidence type="ECO:0000256" key="11">
    <source>
        <dbReference type="SAM" id="SignalP"/>
    </source>
</evidence>
<feature type="domain" description="FAD-binding 8" evidence="13">
    <location>
        <begin position="474"/>
        <end position="572"/>
    </location>
</feature>
<dbReference type="Proteomes" id="UP001642501">
    <property type="component" value="Unassembled WGS sequence"/>
</dbReference>
<feature type="chain" id="PRO_5046610036" description="FAD-binding FR-type domain-containing protein" evidence="11">
    <location>
        <begin position="24"/>
        <end position="796"/>
    </location>
</feature>
<feature type="transmembrane region" description="Helical" evidence="10">
    <location>
        <begin position="342"/>
        <end position="362"/>
    </location>
</feature>
<evidence type="ECO:0000313" key="15">
    <source>
        <dbReference type="EMBL" id="CAK7267928.1"/>
    </source>
</evidence>
<reference evidence="15 16" key="1">
    <citation type="submission" date="2024-01" db="EMBL/GenBank/DDBJ databases">
        <authorList>
            <person name="Allen C."/>
            <person name="Tagirdzhanova G."/>
        </authorList>
    </citation>
    <scope>NUCLEOTIDE SEQUENCE [LARGE SCALE GENOMIC DNA]</scope>
    <source>
        <strain evidence="15 16">CBS 573.63</strain>
    </source>
</reference>
<dbReference type="SFLD" id="SFLDS00052">
    <property type="entry name" value="Ferric_Reductase_Domain"/>
    <property type="match status" value="1"/>
</dbReference>
<name>A0ABP0DJT7_9PEZI</name>
<feature type="compositionally biased region" description="Low complexity" evidence="9">
    <location>
        <begin position="669"/>
        <end position="693"/>
    </location>
</feature>
<feature type="signal peptide" evidence="11">
    <location>
        <begin position="1"/>
        <end position="23"/>
    </location>
</feature>
<dbReference type="InterPro" id="IPR051410">
    <property type="entry name" value="Ferric/Cupric_Reductase"/>
</dbReference>